<evidence type="ECO:0000256" key="7">
    <source>
        <dbReference type="ARBA" id="ARBA00022771"/>
    </source>
</evidence>
<dbReference type="GO" id="GO:0008270">
    <property type="term" value="F:zinc ion binding"/>
    <property type="evidence" value="ECO:0007669"/>
    <property type="project" value="UniProtKB-KW"/>
</dbReference>
<dbReference type="EMBL" id="LR881466">
    <property type="protein sequence ID" value="CAD5315614.1"/>
    <property type="molecule type" value="Genomic_DNA"/>
</dbReference>
<dbReference type="InterPro" id="IPR017907">
    <property type="entry name" value="Znf_RING_CS"/>
</dbReference>
<evidence type="ECO:0000313" key="18">
    <source>
        <dbReference type="EMBL" id="CAD5315614.1"/>
    </source>
</evidence>
<evidence type="ECO:0000256" key="14">
    <source>
        <dbReference type="RuleBase" id="RU365038"/>
    </source>
</evidence>
<feature type="coiled-coil region" evidence="15">
    <location>
        <begin position="243"/>
        <end position="277"/>
    </location>
</feature>
<keyword evidence="12 14" id="KW-0539">Nucleus</keyword>
<proteinExistence type="inferred from homology"/>
<comment type="pathway">
    <text evidence="3 14">Protein modification; protein ubiquitination.</text>
</comment>
<dbReference type="InterPro" id="IPR001841">
    <property type="entry name" value="Znf_RING"/>
</dbReference>
<dbReference type="EC" id="2.3.2.27" evidence="14"/>
<evidence type="ECO:0000313" key="19">
    <source>
        <dbReference type="Proteomes" id="UP000516314"/>
    </source>
</evidence>
<dbReference type="PANTHER" id="PTHR23163:SF8">
    <property type="entry name" value="E3 UBIQUITIN-PROTEIN LIGASE BRE1-LIKE 2"/>
    <property type="match status" value="1"/>
</dbReference>
<dbReference type="PANTHER" id="PTHR23163">
    <property type="entry name" value="RING FINGER PROTEIN-RELATED"/>
    <property type="match status" value="1"/>
</dbReference>
<dbReference type="InterPro" id="IPR013083">
    <property type="entry name" value="Znf_RING/FYVE/PHD"/>
</dbReference>
<reference evidence="18 19" key="1">
    <citation type="submission" date="2020-09" db="EMBL/GenBank/DDBJ databases">
        <authorList>
            <person name="Ashkenazy H."/>
        </authorList>
    </citation>
    <scope>NUCLEOTIDE SEQUENCE [LARGE SCALE GENOMIC DNA]</scope>
    <source>
        <strain evidence="19">cv. Cdm-0</strain>
    </source>
</reference>
<dbReference type="SMART" id="SM00184">
    <property type="entry name" value="RING"/>
    <property type="match status" value="1"/>
</dbReference>
<evidence type="ECO:0000259" key="17">
    <source>
        <dbReference type="PROSITE" id="PS50089"/>
    </source>
</evidence>
<dbReference type="Gene3D" id="1.20.5.340">
    <property type="match status" value="1"/>
</dbReference>
<feature type="region of interest" description="Disordered" evidence="16">
    <location>
        <begin position="1"/>
        <end position="34"/>
    </location>
</feature>
<keyword evidence="10 14" id="KW-0156">Chromatin regulator</keyword>
<dbReference type="PROSITE" id="PS50089">
    <property type="entry name" value="ZF_RING_2"/>
    <property type="match status" value="1"/>
</dbReference>
<evidence type="ECO:0000256" key="1">
    <source>
        <dbReference type="ARBA" id="ARBA00000900"/>
    </source>
</evidence>
<keyword evidence="9 14" id="KW-0862">Zinc</keyword>
<evidence type="ECO:0000256" key="4">
    <source>
        <dbReference type="ARBA" id="ARBA00005555"/>
    </source>
</evidence>
<keyword evidence="6 14" id="KW-0479">Metal-binding</keyword>
<dbReference type="FunFam" id="1.20.5.340:FF:000065">
    <property type="entry name" value="E3 ubiquitin protein ligase"/>
    <property type="match status" value="1"/>
</dbReference>
<dbReference type="GO" id="GO:0005634">
    <property type="term" value="C:nucleus"/>
    <property type="evidence" value="ECO:0007669"/>
    <property type="project" value="UniProtKB-SubCell"/>
</dbReference>
<dbReference type="Proteomes" id="UP000516314">
    <property type="component" value="Chromosome 1"/>
</dbReference>
<dbReference type="Gene3D" id="3.30.40.10">
    <property type="entry name" value="Zinc/RING finger domain, C3HC4 (zinc finger)"/>
    <property type="match status" value="1"/>
</dbReference>
<evidence type="ECO:0000256" key="3">
    <source>
        <dbReference type="ARBA" id="ARBA00004906"/>
    </source>
</evidence>
<evidence type="ECO:0000256" key="6">
    <source>
        <dbReference type="ARBA" id="ARBA00022723"/>
    </source>
</evidence>
<dbReference type="InterPro" id="IPR013956">
    <property type="entry name" value="E3_ubiquit_lig_Bre1"/>
</dbReference>
<evidence type="ECO:0000256" key="15">
    <source>
        <dbReference type="SAM" id="Coils"/>
    </source>
</evidence>
<comment type="catalytic activity">
    <reaction evidence="1 14">
        <text>S-ubiquitinyl-[E2 ubiquitin-conjugating enzyme]-L-cysteine + [acceptor protein]-L-lysine = [E2 ubiquitin-conjugating enzyme]-L-cysteine + N(6)-ubiquitinyl-[acceptor protein]-L-lysine.</text>
        <dbReference type="EC" id="2.3.2.27"/>
    </reaction>
</comment>
<feature type="domain" description="RING-type" evidence="17">
    <location>
        <begin position="829"/>
        <end position="867"/>
    </location>
</feature>
<gene>
    <name evidence="18" type="ORF">AT9943_LOCUS3973</name>
</gene>
<evidence type="ECO:0000256" key="8">
    <source>
        <dbReference type="ARBA" id="ARBA00022786"/>
    </source>
</evidence>
<evidence type="ECO:0000256" key="5">
    <source>
        <dbReference type="ARBA" id="ARBA00022679"/>
    </source>
</evidence>
<feature type="compositionally biased region" description="Polar residues" evidence="16">
    <location>
        <begin position="20"/>
        <end position="32"/>
    </location>
</feature>
<evidence type="ECO:0000256" key="12">
    <source>
        <dbReference type="ARBA" id="ARBA00023242"/>
    </source>
</evidence>
<dbReference type="GO" id="GO:0061630">
    <property type="term" value="F:ubiquitin protein ligase activity"/>
    <property type="evidence" value="ECO:0007669"/>
    <property type="project" value="UniProtKB-EC"/>
</dbReference>
<keyword evidence="8 14" id="KW-0833">Ubl conjugation pathway</keyword>
<protein>
    <recommendedName>
        <fullName evidence="14">E3 ubiquitin protein ligase</fullName>
        <ecNumber evidence="14">2.3.2.27</ecNumber>
    </recommendedName>
</protein>
<evidence type="ECO:0000256" key="9">
    <source>
        <dbReference type="ARBA" id="ARBA00022833"/>
    </source>
</evidence>
<dbReference type="PROSITE" id="PS00518">
    <property type="entry name" value="ZF_RING_1"/>
    <property type="match status" value="1"/>
</dbReference>
<sequence>MENQESDEPMQKKPHLLDSVSPNSMARNSSPSHPIAKSVDATVLQLQNQKLVQQLDLQKKQLYDVESKIQELQLNQTSYDDELISVNQLWNQLVDDLILLGVRAGANQEALNYLDIVDKKRGSVPPCAADETFLCRLLQVDSLDTSKSDEVVRKVEEALALRHSSTMELMGLFENTIDTRKTKAESISQSLHAVKSTEDATIQLSSINDLMKEESKNLREMIDALHVRHKEHSEQIQAYISSHSTDQSELKHLKGQLEEIKAELEENRRKLITLKMQKDAACEGHVTSPAIANGSLSPEKPVDKTKLRELKDSIDEIKIMAEGRLSELQASQEYNLSLSRQCQDIENELKDDQYIYSSRLYSLINDRIHHWNAELDRYKILTEAIQAERSFVMRRDKELNLRAESLEAANHKTTTVGSRIEVLEKKLQSCIIEKNGLELETEEAIQDSERQDIKSEFIAMASTLSKEMEMMEAQLKRWKDTAQDALYLREQAQSLRVSLSNKADEQKGLEDKCAKQMAEIKSLKALIEKLLKEKLQLQNLASICTRECNDDRGLAEIKDSQRKAQAQAEELKNVLDEHFLELRVKAAHETESACQERLATAKAEIAELRTQLDLSEREVLELKEGIKVKEQEAEASIAEMETIGQAYEDMQTQNQHLLQQVAERDDYNIKLVSESVKTKHAYNTHLSEKQVMEKQLHQVNASVENFKARIAHNEEQMKGCFSEAYKLIQEDRHLVISLETTKWEVADADKEFRWLKSAVSSSEKEYEQISRRTDDIKLELDDERREKKKLEEELMELNKELEELGSESVEAAIVRLQEEVKNCKNILKCGVCFDRPKEVVIVKCYHLFCQQCIQRSLEIRHRKCPGCGTAFGQNDVRLVKMWVLYGESVGFRYVTVVFVLPPFMPWFYDMGTDIDITNGRR</sequence>
<evidence type="ECO:0000256" key="10">
    <source>
        <dbReference type="ARBA" id="ARBA00022853"/>
    </source>
</evidence>
<feature type="coiled-coil region" evidence="15">
    <location>
        <begin position="513"/>
        <end position="632"/>
    </location>
</feature>
<comment type="similarity">
    <text evidence="4 14">Belongs to the BRE1 family.</text>
</comment>
<dbReference type="Pfam" id="PF13920">
    <property type="entry name" value="zf-C3HC4_3"/>
    <property type="match status" value="1"/>
</dbReference>
<comment type="subcellular location">
    <subcellularLocation>
        <location evidence="2 14">Nucleus</location>
    </subcellularLocation>
</comment>
<dbReference type="UniPathway" id="UPA00143"/>
<keyword evidence="7 13" id="KW-0863">Zinc-finger</keyword>
<evidence type="ECO:0000256" key="13">
    <source>
        <dbReference type="PROSITE-ProRule" id="PRU00175"/>
    </source>
</evidence>
<feature type="coiled-coil region" evidence="15">
    <location>
        <begin position="420"/>
        <end position="481"/>
    </location>
</feature>
<name>A0A7G2E4S3_ARATH</name>
<dbReference type="SUPFAM" id="SSF57850">
    <property type="entry name" value="RING/U-box"/>
    <property type="match status" value="1"/>
</dbReference>
<evidence type="ECO:0000256" key="11">
    <source>
        <dbReference type="ARBA" id="ARBA00023054"/>
    </source>
</evidence>
<evidence type="ECO:0000256" key="2">
    <source>
        <dbReference type="ARBA" id="ARBA00004123"/>
    </source>
</evidence>
<dbReference type="GO" id="GO:0016567">
    <property type="term" value="P:protein ubiquitination"/>
    <property type="evidence" value="ECO:0007669"/>
    <property type="project" value="UniProtKB-UniRule"/>
</dbReference>
<evidence type="ECO:0000256" key="16">
    <source>
        <dbReference type="SAM" id="MobiDB-lite"/>
    </source>
</evidence>
<accession>A0A7G2E4S3</accession>
<feature type="coiled-coil region" evidence="15">
    <location>
        <begin position="766"/>
        <end position="826"/>
    </location>
</feature>
<organism evidence="18 19">
    <name type="scientific">Arabidopsis thaliana</name>
    <name type="common">Mouse-ear cress</name>
    <dbReference type="NCBI Taxonomy" id="3702"/>
    <lineage>
        <taxon>Eukaryota</taxon>
        <taxon>Viridiplantae</taxon>
        <taxon>Streptophyta</taxon>
        <taxon>Embryophyta</taxon>
        <taxon>Tracheophyta</taxon>
        <taxon>Spermatophyta</taxon>
        <taxon>Magnoliopsida</taxon>
        <taxon>eudicotyledons</taxon>
        <taxon>Gunneridae</taxon>
        <taxon>Pentapetalae</taxon>
        <taxon>rosids</taxon>
        <taxon>malvids</taxon>
        <taxon>Brassicales</taxon>
        <taxon>Brassicaceae</taxon>
        <taxon>Camelineae</taxon>
        <taxon>Arabidopsis</taxon>
    </lineage>
</organism>
<dbReference type="GO" id="GO:0006325">
    <property type="term" value="P:chromatin organization"/>
    <property type="evidence" value="ECO:0007669"/>
    <property type="project" value="UniProtKB-KW"/>
</dbReference>
<keyword evidence="5 14" id="KW-0808">Transferase</keyword>
<dbReference type="CDD" id="cd16499">
    <property type="entry name" value="RING-HC_Bre1-like"/>
    <property type="match status" value="1"/>
</dbReference>
<keyword evidence="11 14" id="KW-0175">Coiled coil</keyword>
<dbReference type="AlphaFoldDB" id="A0A7G2E4S3"/>